<dbReference type="InterPro" id="IPR024382">
    <property type="entry name" value="Vps3844_C"/>
</dbReference>
<evidence type="ECO:0000313" key="6">
    <source>
        <dbReference type="Proteomes" id="UP001219355"/>
    </source>
</evidence>
<feature type="domain" description="Vacuolar sorting protein Vps3844 C-terminal" evidence="4">
    <location>
        <begin position="340"/>
        <end position="445"/>
    </location>
</feature>
<keyword evidence="2" id="KW-0812">Transmembrane</keyword>
<evidence type="ECO:0000256" key="1">
    <source>
        <dbReference type="SAM" id="MobiDB-lite"/>
    </source>
</evidence>
<keyword evidence="2" id="KW-0472">Membrane</keyword>
<reference evidence="5" key="1">
    <citation type="submission" date="2023-03" db="EMBL/GenBank/DDBJ databases">
        <title>Emydomyces testavorans Genome Sequence.</title>
        <authorList>
            <person name="Hoyer L."/>
        </authorList>
    </citation>
    <scope>NUCLEOTIDE SEQUENCE</scope>
    <source>
        <strain evidence="5">16-2883</strain>
    </source>
</reference>
<proteinExistence type="predicted"/>
<dbReference type="Pfam" id="PF12955">
    <property type="entry name" value="Vps3844_C"/>
    <property type="match status" value="1"/>
</dbReference>
<dbReference type="AlphaFoldDB" id="A0AAF0IJB2"/>
<evidence type="ECO:0000313" key="5">
    <source>
        <dbReference type="EMBL" id="WEW58526.1"/>
    </source>
</evidence>
<dbReference type="EMBL" id="CP120628">
    <property type="protein sequence ID" value="WEW58526.1"/>
    <property type="molecule type" value="Genomic_DNA"/>
</dbReference>
<keyword evidence="3" id="KW-0732">Signal</keyword>
<feature type="compositionally biased region" description="Basic residues" evidence="1">
    <location>
        <begin position="303"/>
        <end position="314"/>
    </location>
</feature>
<evidence type="ECO:0000256" key="3">
    <source>
        <dbReference type="SAM" id="SignalP"/>
    </source>
</evidence>
<accession>A0AAF0IJB2</accession>
<dbReference type="PANTHER" id="PTHR36853">
    <property type="entry name" value="EXPRESSED PROTEIN"/>
    <property type="match status" value="1"/>
</dbReference>
<dbReference type="Proteomes" id="UP001219355">
    <property type="component" value="Chromosome 2"/>
</dbReference>
<gene>
    <name evidence="5" type="ORF">PRK78_003994</name>
</gene>
<feature type="signal peptide" evidence="3">
    <location>
        <begin position="1"/>
        <end position="20"/>
    </location>
</feature>
<protein>
    <recommendedName>
        <fullName evidence="4">Vacuolar sorting protein Vps3844 C-terminal domain-containing protein</fullName>
    </recommendedName>
</protein>
<keyword evidence="2" id="KW-1133">Transmembrane helix</keyword>
<keyword evidence="6" id="KW-1185">Reference proteome</keyword>
<feature type="chain" id="PRO_5042171333" description="Vacuolar sorting protein Vps3844 C-terminal domain-containing protein" evidence="3">
    <location>
        <begin position="21"/>
        <end position="454"/>
    </location>
</feature>
<dbReference type="PANTHER" id="PTHR36853:SF1">
    <property type="entry name" value="DUF3844 DOMAIN-CONTAINING PROTEIN"/>
    <property type="match status" value="1"/>
</dbReference>
<sequence>MRQLLSYFTICLAAATTAVASEDVTIFMPNASELPSERQVAPDTARLILARRLGQPGSSLIGDVDEGIIQDLNEFGGQQPLLFGDSVQKGWSPKLLVILQGLDPIQGMRSGLNIPYAISFHSDGLLFAILDAHVLQRAQVSHITVPAAAPDFMDASFVNSLLAETSRQTPNSRLCTYQWQLDQAAVADLMLRNMEDLGCPLEQPFLKQLTDAMFDRENNVERTQNILHDYLGSAPSTPGQQVSAVLRIRPTPKQKQPLAPREYVSPLLALTQSSVIETILVTLPGSKWNTSPPSSQKPAVQPRSRHHSHKRHSSHLSPILHRDSNTTKPNNTLSTLLPICYATNETCTARTNSCSGNGYCYLKRHSPTKGSECYACKCLRTLDYTNPDGTQKTIQWGGPACQKKDVSMPFWLLAGLSVLLVVGIWFGVGLLWAMGQEELPGVLSAGVAAPRTQK</sequence>
<feature type="compositionally biased region" description="Polar residues" evidence="1">
    <location>
        <begin position="287"/>
        <end position="298"/>
    </location>
</feature>
<organism evidence="5 6">
    <name type="scientific">Emydomyces testavorans</name>
    <dbReference type="NCBI Taxonomy" id="2070801"/>
    <lineage>
        <taxon>Eukaryota</taxon>
        <taxon>Fungi</taxon>
        <taxon>Dikarya</taxon>
        <taxon>Ascomycota</taxon>
        <taxon>Pezizomycotina</taxon>
        <taxon>Eurotiomycetes</taxon>
        <taxon>Eurotiomycetidae</taxon>
        <taxon>Onygenales</taxon>
        <taxon>Nannizziopsiaceae</taxon>
        <taxon>Emydomyces</taxon>
    </lineage>
</organism>
<feature type="transmembrane region" description="Helical" evidence="2">
    <location>
        <begin position="410"/>
        <end position="433"/>
    </location>
</feature>
<dbReference type="InterPro" id="IPR053065">
    <property type="entry name" value="Archenteron_Induction-Rel"/>
</dbReference>
<evidence type="ECO:0000256" key="2">
    <source>
        <dbReference type="SAM" id="Phobius"/>
    </source>
</evidence>
<dbReference type="GO" id="GO:0005783">
    <property type="term" value="C:endoplasmic reticulum"/>
    <property type="evidence" value="ECO:0007669"/>
    <property type="project" value="TreeGrafter"/>
</dbReference>
<feature type="region of interest" description="Disordered" evidence="1">
    <location>
        <begin position="287"/>
        <end position="330"/>
    </location>
</feature>
<name>A0AAF0IJB2_9EURO</name>
<evidence type="ECO:0000259" key="4">
    <source>
        <dbReference type="Pfam" id="PF12955"/>
    </source>
</evidence>